<comment type="caution">
    <text evidence="2">The sequence shown here is derived from an EMBL/GenBank/DDBJ whole genome shotgun (WGS) entry which is preliminary data.</text>
</comment>
<sequence length="138" mass="15754">MVTLYLLKGGIQISWHRKPKKPNPQYGRLPELPTEFYDHLVLAKIVALRGRYARIFMEVPIGVLVKKTISIGHHRQPLVYEGSDILCLTCRVLGHTKLNCTVNIGKMQEGVDTQTKQHAKDYRRAQSKQGGARHREGR</sequence>
<reference evidence="2 3" key="1">
    <citation type="submission" date="2020-09" db="EMBL/GenBank/DDBJ databases">
        <title>De no assembly of potato wild relative species, Solanum commersonii.</title>
        <authorList>
            <person name="Cho K."/>
        </authorList>
    </citation>
    <scope>NUCLEOTIDE SEQUENCE [LARGE SCALE GENOMIC DNA]</scope>
    <source>
        <strain evidence="2">LZ3.2</strain>
        <tissue evidence="2">Leaf</tissue>
    </source>
</reference>
<evidence type="ECO:0000256" key="1">
    <source>
        <dbReference type="SAM" id="MobiDB-lite"/>
    </source>
</evidence>
<dbReference type="EMBL" id="JACXVP010000001">
    <property type="protein sequence ID" value="KAG5632807.1"/>
    <property type="molecule type" value="Genomic_DNA"/>
</dbReference>
<feature type="region of interest" description="Disordered" evidence="1">
    <location>
        <begin position="111"/>
        <end position="138"/>
    </location>
</feature>
<dbReference type="AlphaFoldDB" id="A0A9J6B8N1"/>
<name>A0A9J6B8N1_SOLCO</name>
<dbReference type="Proteomes" id="UP000824120">
    <property type="component" value="Chromosome 1"/>
</dbReference>
<proteinExistence type="predicted"/>
<organism evidence="2 3">
    <name type="scientific">Solanum commersonii</name>
    <name type="common">Commerson's wild potato</name>
    <name type="synonym">Commerson's nightshade</name>
    <dbReference type="NCBI Taxonomy" id="4109"/>
    <lineage>
        <taxon>Eukaryota</taxon>
        <taxon>Viridiplantae</taxon>
        <taxon>Streptophyta</taxon>
        <taxon>Embryophyta</taxon>
        <taxon>Tracheophyta</taxon>
        <taxon>Spermatophyta</taxon>
        <taxon>Magnoliopsida</taxon>
        <taxon>eudicotyledons</taxon>
        <taxon>Gunneridae</taxon>
        <taxon>Pentapetalae</taxon>
        <taxon>asterids</taxon>
        <taxon>lamiids</taxon>
        <taxon>Solanales</taxon>
        <taxon>Solanaceae</taxon>
        <taxon>Solanoideae</taxon>
        <taxon>Solaneae</taxon>
        <taxon>Solanum</taxon>
    </lineage>
</organism>
<gene>
    <name evidence="2" type="ORF">H5410_004524</name>
</gene>
<evidence type="ECO:0000313" key="2">
    <source>
        <dbReference type="EMBL" id="KAG5632807.1"/>
    </source>
</evidence>
<keyword evidence="3" id="KW-1185">Reference proteome</keyword>
<dbReference type="OrthoDB" id="1305040at2759"/>
<accession>A0A9J6B8N1</accession>
<evidence type="ECO:0000313" key="3">
    <source>
        <dbReference type="Proteomes" id="UP000824120"/>
    </source>
</evidence>
<protein>
    <submittedName>
        <fullName evidence="2">Uncharacterized protein</fullName>
    </submittedName>
</protein>